<evidence type="ECO:0000259" key="2">
    <source>
        <dbReference type="Pfam" id="PF09335"/>
    </source>
</evidence>
<keyword evidence="4" id="KW-1185">Reference proteome</keyword>
<dbReference type="Pfam" id="PF09335">
    <property type="entry name" value="VTT_dom"/>
    <property type="match status" value="1"/>
</dbReference>
<reference evidence="3 4" key="1">
    <citation type="journal article" date="2014" name="Genome Announc.">
        <title>The Genome of the Predominant Equine Lactobacillus Species, Lactobacillus equi, Is Reflective of Its Lifestyle Adaptations to an Herbivorous Host.</title>
        <authorList>
            <person name="O'Donnell M.M."/>
            <person name="Harris H.M."/>
            <person name="O'Toole P.W."/>
            <person name="Ross R.P."/>
        </authorList>
    </citation>
    <scope>NUCLEOTIDE SEQUENCE [LARGE SCALE GENOMIC DNA]</scope>
    <source>
        <strain evidence="3 4">DPC 6820</strain>
    </source>
</reference>
<feature type="domain" description="VTT" evidence="2">
    <location>
        <begin position="83"/>
        <end position="195"/>
    </location>
</feature>
<keyword evidence="1" id="KW-1133">Transmembrane helix</keyword>
<gene>
    <name evidence="3" type="ORF">LEQ_0968</name>
</gene>
<feature type="transmembrane region" description="Helical" evidence="1">
    <location>
        <begin position="12"/>
        <end position="33"/>
    </location>
</feature>
<comment type="caution">
    <text evidence="3">The sequence shown here is derived from an EMBL/GenBank/DDBJ whole genome shotgun (WGS) entry which is preliminary data.</text>
</comment>
<feature type="transmembrane region" description="Helical" evidence="1">
    <location>
        <begin position="66"/>
        <end position="93"/>
    </location>
</feature>
<keyword evidence="1" id="KW-0812">Transmembrane</keyword>
<evidence type="ECO:0000313" key="4">
    <source>
        <dbReference type="Proteomes" id="UP000018559"/>
    </source>
</evidence>
<name>V7HVD0_9LACO</name>
<accession>V7HVD0</accession>
<proteinExistence type="predicted"/>
<feature type="transmembrane region" description="Helical" evidence="1">
    <location>
        <begin position="144"/>
        <end position="164"/>
    </location>
</feature>
<dbReference type="PATRIC" id="fig|1392007.3.peg.961"/>
<dbReference type="InterPro" id="IPR032816">
    <property type="entry name" value="VTT_dom"/>
</dbReference>
<dbReference type="EMBL" id="AWWH01000110">
    <property type="protein sequence ID" value="ETA74189.1"/>
    <property type="molecule type" value="Genomic_DNA"/>
</dbReference>
<organism evidence="3 4">
    <name type="scientific">Ligilactobacillus equi DPC 6820</name>
    <dbReference type="NCBI Taxonomy" id="1392007"/>
    <lineage>
        <taxon>Bacteria</taxon>
        <taxon>Bacillati</taxon>
        <taxon>Bacillota</taxon>
        <taxon>Bacilli</taxon>
        <taxon>Lactobacillales</taxon>
        <taxon>Lactobacillaceae</taxon>
        <taxon>Ligilactobacillus</taxon>
    </lineage>
</organism>
<sequence length="231" mass="26008">MLVKEMVQRRKFWLRLIITLDALLALVIIAFLIRDYYPQIKLLLDPARETRMLKHMFRNHGPKDMFLLLLLTATTSAIPALSSSVVCIFNGILFGPWIGLLLNVGGNTLGNIVVTFVLQKVGLRHESKKLGHVIEGISKFKNKMVGMIIGYMVPVIPSFLVNFTALKLKMKPQIQLICIVIGIFPSSFLYAFGGDAIFNDSDKKIILALVCLLALVGLYYVIRKKYQQKIA</sequence>
<keyword evidence="1" id="KW-0472">Membrane</keyword>
<feature type="transmembrane region" description="Helical" evidence="1">
    <location>
        <begin position="205"/>
        <end position="222"/>
    </location>
</feature>
<protein>
    <submittedName>
        <fullName evidence="3">SNARE-associated golgi family protein</fullName>
    </submittedName>
</protein>
<evidence type="ECO:0000313" key="3">
    <source>
        <dbReference type="EMBL" id="ETA74189.1"/>
    </source>
</evidence>
<feature type="transmembrane region" description="Helical" evidence="1">
    <location>
        <begin position="100"/>
        <end position="118"/>
    </location>
</feature>
<evidence type="ECO:0000256" key="1">
    <source>
        <dbReference type="SAM" id="Phobius"/>
    </source>
</evidence>
<feature type="transmembrane region" description="Helical" evidence="1">
    <location>
        <begin position="176"/>
        <end position="193"/>
    </location>
</feature>
<dbReference type="Proteomes" id="UP000018559">
    <property type="component" value="Unassembled WGS sequence"/>
</dbReference>
<dbReference type="AlphaFoldDB" id="V7HVD0"/>